<dbReference type="RefSeq" id="WP_111525381.1">
    <property type="nucleotide sequence ID" value="NZ_CP032364.1"/>
</dbReference>
<comment type="similarity">
    <text evidence="8">Belongs to the shikimate dehydrogenase family.</text>
</comment>
<evidence type="ECO:0000256" key="1">
    <source>
        <dbReference type="ARBA" id="ARBA00004871"/>
    </source>
</evidence>
<keyword evidence="5 8" id="KW-0560">Oxidoreductase</keyword>
<dbReference type="AlphaFoldDB" id="A0A385Q0L5"/>
<dbReference type="InterPro" id="IPR013708">
    <property type="entry name" value="Shikimate_DH-bd_N"/>
</dbReference>
<dbReference type="InterPro" id="IPR022893">
    <property type="entry name" value="Shikimate_DH_fam"/>
</dbReference>
<dbReference type="EC" id="1.1.1.25" evidence="2 8"/>
<comment type="caution">
    <text evidence="8">Lacks conserved residue(s) required for the propagation of feature annotation.</text>
</comment>
<dbReference type="PANTHER" id="PTHR21089">
    <property type="entry name" value="SHIKIMATE DEHYDROGENASE"/>
    <property type="match status" value="1"/>
</dbReference>
<dbReference type="GO" id="GO:0050661">
    <property type="term" value="F:NADP binding"/>
    <property type="evidence" value="ECO:0007669"/>
    <property type="project" value="InterPro"/>
</dbReference>
<keyword evidence="3 8" id="KW-0028">Amino-acid biosynthesis</keyword>
<feature type="binding site" evidence="8">
    <location>
        <begin position="19"/>
        <end position="21"/>
    </location>
    <ligand>
        <name>shikimate</name>
        <dbReference type="ChEBI" id="CHEBI:36208"/>
    </ligand>
</feature>
<dbReference type="SUPFAM" id="SSF53223">
    <property type="entry name" value="Aminoacid dehydrogenase-like, N-terminal domain"/>
    <property type="match status" value="1"/>
</dbReference>
<dbReference type="GO" id="GO:0019632">
    <property type="term" value="P:shikimate metabolic process"/>
    <property type="evidence" value="ECO:0007669"/>
    <property type="project" value="InterPro"/>
</dbReference>
<feature type="domain" description="Quinate/shikimate 5-dehydrogenase/glutamyl-tRNA reductase" evidence="9">
    <location>
        <begin position="116"/>
        <end position="184"/>
    </location>
</feature>
<comment type="pathway">
    <text evidence="1 8">Metabolic intermediate biosynthesis; chorismate biosynthesis; chorismate from D-erythrose 4-phosphate and phosphoenolpyruvate: step 4/7.</text>
</comment>
<evidence type="ECO:0000313" key="12">
    <source>
        <dbReference type="EMBL" id="AYA99289.1"/>
    </source>
</evidence>
<evidence type="ECO:0000259" key="11">
    <source>
        <dbReference type="Pfam" id="PF18317"/>
    </source>
</evidence>
<dbReference type="InterPro" id="IPR011342">
    <property type="entry name" value="Shikimate_DH"/>
</dbReference>
<dbReference type="UniPathway" id="UPA00053">
    <property type="reaction ID" value="UER00087"/>
</dbReference>
<evidence type="ECO:0000259" key="10">
    <source>
        <dbReference type="Pfam" id="PF08501"/>
    </source>
</evidence>
<dbReference type="InterPro" id="IPR036291">
    <property type="entry name" value="NAD(P)-bd_dom_sf"/>
</dbReference>
<organism evidence="12 13">
    <name type="scientific">Lachnoanaerobaculum umeaense</name>
    <dbReference type="NCBI Taxonomy" id="617123"/>
    <lineage>
        <taxon>Bacteria</taxon>
        <taxon>Bacillati</taxon>
        <taxon>Bacillota</taxon>
        <taxon>Clostridia</taxon>
        <taxon>Lachnospirales</taxon>
        <taxon>Lachnospiraceae</taxon>
        <taxon>Lachnoanaerobaculum</taxon>
    </lineage>
</organism>
<dbReference type="InterPro" id="IPR046346">
    <property type="entry name" value="Aminoacid_DH-like_N_sf"/>
</dbReference>
<comment type="subunit">
    <text evidence="8">Homodimer.</text>
</comment>
<reference evidence="12 13" key="1">
    <citation type="submission" date="2018-09" db="EMBL/GenBank/DDBJ databases">
        <title>Genome sequencing of Lachnoanaerobaculum umeaense DSM 23576.</title>
        <authorList>
            <person name="Kook J.-K."/>
            <person name="Park S.-N."/>
            <person name="Lim Y.K."/>
        </authorList>
    </citation>
    <scope>NUCLEOTIDE SEQUENCE [LARGE SCALE GENOMIC DNA]</scope>
    <source>
        <strain evidence="13">DSM 23576 \ CCUG 58757</strain>
    </source>
</reference>
<feature type="binding site" evidence="8">
    <location>
        <position position="225"/>
    </location>
    <ligand>
        <name>NADP(+)</name>
        <dbReference type="ChEBI" id="CHEBI:58349"/>
    </ligand>
</feature>
<dbReference type="NCBIfam" id="TIGR00507">
    <property type="entry name" value="aroE"/>
    <property type="match status" value="1"/>
</dbReference>
<dbReference type="SUPFAM" id="SSF51735">
    <property type="entry name" value="NAD(P)-binding Rossmann-fold domains"/>
    <property type="match status" value="1"/>
</dbReference>
<evidence type="ECO:0000259" key="9">
    <source>
        <dbReference type="Pfam" id="PF01488"/>
    </source>
</evidence>
<dbReference type="InterPro" id="IPR006151">
    <property type="entry name" value="Shikm_DH/Glu-tRNA_Rdtase"/>
</dbReference>
<dbReference type="Pfam" id="PF18317">
    <property type="entry name" value="SDH_C"/>
    <property type="match status" value="1"/>
</dbReference>
<dbReference type="GO" id="GO:0005829">
    <property type="term" value="C:cytosol"/>
    <property type="evidence" value="ECO:0007669"/>
    <property type="project" value="TreeGrafter"/>
</dbReference>
<feature type="binding site" evidence="8">
    <location>
        <begin position="129"/>
        <end position="133"/>
    </location>
    <ligand>
        <name>NADP(+)</name>
        <dbReference type="ChEBI" id="CHEBI:58349"/>
    </ligand>
</feature>
<dbReference type="Pfam" id="PF01488">
    <property type="entry name" value="Shikimate_DH"/>
    <property type="match status" value="1"/>
</dbReference>
<dbReference type="OrthoDB" id="9792692at2"/>
<dbReference type="Proteomes" id="UP000265562">
    <property type="component" value="Chromosome"/>
</dbReference>
<feature type="binding site" evidence="8">
    <location>
        <position position="227"/>
    </location>
    <ligand>
        <name>shikimate</name>
        <dbReference type="ChEBI" id="CHEBI:36208"/>
    </ligand>
</feature>
<evidence type="ECO:0000256" key="8">
    <source>
        <dbReference type="HAMAP-Rule" id="MF_00222"/>
    </source>
</evidence>
<dbReference type="HAMAP" id="MF_00222">
    <property type="entry name" value="Shikimate_DH_AroE"/>
    <property type="match status" value="1"/>
</dbReference>
<dbReference type="CDD" id="cd01065">
    <property type="entry name" value="NAD_bind_Shikimate_DH"/>
    <property type="match status" value="1"/>
</dbReference>
<evidence type="ECO:0000256" key="7">
    <source>
        <dbReference type="ARBA" id="ARBA00049442"/>
    </source>
</evidence>
<dbReference type="GO" id="GO:0009073">
    <property type="term" value="P:aromatic amino acid family biosynthetic process"/>
    <property type="evidence" value="ECO:0007669"/>
    <property type="project" value="UniProtKB-KW"/>
</dbReference>
<feature type="active site" description="Proton acceptor" evidence="8">
    <location>
        <position position="69"/>
    </location>
</feature>
<feature type="domain" description="SDH C-terminal" evidence="11">
    <location>
        <begin position="248"/>
        <end position="273"/>
    </location>
</feature>
<evidence type="ECO:0000256" key="4">
    <source>
        <dbReference type="ARBA" id="ARBA00022857"/>
    </source>
</evidence>
<dbReference type="EMBL" id="CP032364">
    <property type="protein sequence ID" value="AYA99289.1"/>
    <property type="molecule type" value="Genomic_DNA"/>
</dbReference>
<dbReference type="InterPro" id="IPR041121">
    <property type="entry name" value="SDH_C"/>
</dbReference>
<feature type="binding site" evidence="8">
    <location>
        <position position="90"/>
    </location>
    <ligand>
        <name>shikimate</name>
        <dbReference type="ChEBI" id="CHEBI:36208"/>
    </ligand>
</feature>
<accession>A0A385Q0L5</accession>
<keyword evidence="4 8" id="KW-0521">NADP</keyword>
<dbReference type="PANTHER" id="PTHR21089:SF1">
    <property type="entry name" value="BIFUNCTIONAL 3-DEHYDROQUINATE DEHYDRATASE_SHIKIMATE DEHYDROGENASE, CHLOROPLASTIC"/>
    <property type="match status" value="1"/>
</dbReference>
<evidence type="ECO:0000256" key="3">
    <source>
        <dbReference type="ARBA" id="ARBA00022605"/>
    </source>
</evidence>
<dbReference type="Pfam" id="PF08501">
    <property type="entry name" value="Shikimate_dh_N"/>
    <property type="match status" value="1"/>
</dbReference>
<dbReference type="GO" id="GO:0009423">
    <property type="term" value="P:chorismate biosynthetic process"/>
    <property type="evidence" value="ECO:0007669"/>
    <property type="project" value="UniProtKB-UniRule"/>
</dbReference>
<keyword evidence="6 8" id="KW-0057">Aromatic amino acid biosynthesis</keyword>
<dbReference type="GO" id="GO:0004764">
    <property type="term" value="F:shikimate 3-dehydrogenase (NADP+) activity"/>
    <property type="evidence" value="ECO:0007669"/>
    <property type="project" value="UniProtKB-UniRule"/>
</dbReference>
<proteinExistence type="inferred from homology"/>
<feature type="domain" description="Shikimate dehydrogenase substrate binding N-terminal" evidence="10">
    <location>
        <begin position="11"/>
        <end position="92"/>
    </location>
</feature>
<comment type="function">
    <text evidence="8">Involved in the biosynthesis of the chorismate, which leads to the biosynthesis of aromatic amino acids. Catalyzes the reversible NADPH linked reduction of 3-dehydroshikimate (DHSA) to yield shikimate (SA).</text>
</comment>
<gene>
    <name evidence="8 12" type="primary">aroE</name>
    <name evidence="12" type="ORF">D4A81_04650</name>
</gene>
<feature type="binding site" evidence="8">
    <location>
        <position position="65"/>
    </location>
    <ligand>
        <name>shikimate</name>
        <dbReference type="ChEBI" id="CHEBI:36208"/>
    </ligand>
</feature>
<evidence type="ECO:0000256" key="6">
    <source>
        <dbReference type="ARBA" id="ARBA00023141"/>
    </source>
</evidence>
<feature type="binding site" evidence="8">
    <location>
        <position position="248"/>
    </location>
    <ligand>
        <name>NADP(+)</name>
        <dbReference type="ChEBI" id="CHEBI:58349"/>
    </ligand>
</feature>
<dbReference type="Gene3D" id="3.40.50.720">
    <property type="entry name" value="NAD(P)-binding Rossmann-like Domain"/>
    <property type="match status" value="1"/>
</dbReference>
<feature type="binding site" evidence="8">
    <location>
        <position position="255"/>
    </location>
    <ligand>
        <name>shikimate</name>
        <dbReference type="ChEBI" id="CHEBI:36208"/>
    </ligand>
</feature>
<protein>
    <recommendedName>
        <fullName evidence="2 8">Shikimate dehydrogenase (NADP(+))</fullName>
        <shortName evidence="8">SDH</shortName>
        <ecNumber evidence="2 8">1.1.1.25</ecNumber>
    </recommendedName>
</protein>
<feature type="binding site" evidence="8">
    <location>
        <position position="81"/>
    </location>
    <ligand>
        <name>NADP(+)</name>
        <dbReference type="ChEBI" id="CHEBI:58349"/>
    </ligand>
</feature>
<evidence type="ECO:0000256" key="2">
    <source>
        <dbReference type="ARBA" id="ARBA00012962"/>
    </source>
</evidence>
<sequence>MISANTKVYGIVGNPISHSLSPLLQNALAKEMNIDMKYVAFHVNENIKEAIKGAFFLGIQGFNVTIPFKKDMLEIVSEIDDRAKNIGAINTLIRVANGYKGYNTDILGLGMSLENNRFNIKDKNIILLGAGGAAKAALYLAIEKSAKSITIINRNKKKADELRAEVDFSDISTISLEELKADINLLEYDNYFVFQTTNVGMHPNIEDCIIDNENFYKKCEAGIDLIYTPFETEFIKNMKKNNKDCINGLDMLILQGVASFEIWNGVKIDKDIIDKVKLLLVEELRERMQ</sequence>
<dbReference type="GO" id="GO:0008652">
    <property type="term" value="P:amino acid biosynthetic process"/>
    <property type="evidence" value="ECO:0007669"/>
    <property type="project" value="UniProtKB-KW"/>
</dbReference>
<keyword evidence="13" id="KW-1185">Reference proteome</keyword>
<dbReference type="KEGG" id="lua:D4A81_04650"/>
<evidence type="ECO:0000256" key="5">
    <source>
        <dbReference type="ARBA" id="ARBA00023002"/>
    </source>
</evidence>
<comment type="catalytic activity">
    <reaction evidence="7 8">
        <text>shikimate + NADP(+) = 3-dehydroshikimate + NADPH + H(+)</text>
        <dbReference type="Rhea" id="RHEA:17737"/>
        <dbReference type="ChEBI" id="CHEBI:15378"/>
        <dbReference type="ChEBI" id="CHEBI:16630"/>
        <dbReference type="ChEBI" id="CHEBI:36208"/>
        <dbReference type="ChEBI" id="CHEBI:57783"/>
        <dbReference type="ChEBI" id="CHEBI:58349"/>
        <dbReference type="EC" id="1.1.1.25"/>
    </reaction>
</comment>
<evidence type="ECO:0000313" key="13">
    <source>
        <dbReference type="Proteomes" id="UP000265562"/>
    </source>
</evidence>
<feature type="binding site" evidence="8">
    <location>
        <position position="105"/>
    </location>
    <ligand>
        <name>shikimate</name>
        <dbReference type="ChEBI" id="CHEBI:36208"/>
    </ligand>
</feature>
<name>A0A385Q0L5_9FIRM</name>
<dbReference type="Gene3D" id="3.40.50.10860">
    <property type="entry name" value="Leucine Dehydrogenase, chain A, domain 1"/>
    <property type="match status" value="1"/>
</dbReference>